<name>A0ACC1QSJ9_9HYPO</name>
<reference evidence="1" key="1">
    <citation type="submission" date="2022-07" db="EMBL/GenBank/DDBJ databases">
        <title>Genome Sequence of Lecanicillium saksenae.</title>
        <authorList>
            <person name="Buettner E."/>
        </authorList>
    </citation>
    <scope>NUCLEOTIDE SEQUENCE</scope>
    <source>
        <strain evidence="1">VT-O1</strain>
    </source>
</reference>
<gene>
    <name evidence="1" type="ORF">NLG97_g6066</name>
</gene>
<evidence type="ECO:0000313" key="2">
    <source>
        <dbReference type="Proteomes" id="UP001148737"/>
    </source>
</evidence>
<keyword evidence="2" id="KW-1185">Reference proteome</keyword>
<evidence type="ECO:0000313" key="1">
    <source>
        <dbReference type="EMBL" id="KAJ3489095.1"/>
    </source>
</evidence>
<proteinExistence type="predicted"/>
<dbReference type="Proteomes" id="UP001148737">
    <property type="component" value="Unassembled WGS sequence"/>
</dbReference>
<protein>
    <submittedName>
        <fullName evidence="1">Uncharacterized protein</fullName>
    </submittedName>
</protein>
<sequence>MGHTRLTRYADSWCSVRAVPRAKWLVLMFIVKSPIALGYTTTLPCPNPGSHTQQTPPNVKWPAGFSTTLSTEINRYMPLPCLPESNTGPALSSDKLDWKCLCEDSGFIQSATTGAYRYGGGCNSLETTAKHFASKCKDFPQSIALDTAEILRMSSGGQTGPCVEPPENCTDKITITVPDSTQNSSASLPSRTLATPEVGAASSQPLSDGAIAAIVIASVGVCSLVGICYWLCFRKHAHKRKGSTSSQSSGTGDSSAVTETGVVGLDRSDTLQTRKRNLTEPATDELTETDASKTRAASNHIPGKPCAWPKQCILFDANDGAYQKRAGPDGDTEDFITRMTTFVTKSILSLPATSAHITRDRQKRKIRFAVLDTGIHMGDFHENAQTRIILKRNFVGNDEMAYDDTYGHGTHIALDWVCTPECDADIIVMSFGLGEDAHPRMAKIIEELVANGKLVFAAASNGGGNEPRAFPAKADGVFCIHVSDGKGNKTGINPPAWPGDINFSTLGNIIPSKWQGTEVYVSGSSFAAPFAASIAANALEFIRHTLTNPNDDPGYFYRYQGMYDLFRCLSDRIDDYDYVKPWKRHLWDEGTHWEGTREALRAIACFGADKWIKRTSEKSFKGYPSDVDETN</sequence>
<accession>A0ACC1QSJ9</accession>
<organism evidence="1 2">
    <name type="scientific">Lecanicillium saksenae</name>
    <dbReference type="NCBI Taxonomy" id="468837"/>
    <lineage>
        <taxon>Eukaryota</taxon>
        <taxon>Fungi</taxon>
        <taxon>Dikarya</taxon>
        <taxon>Ascomycota</taxon>
        <taxon>Pezizomycotina</taxon>
        <taxon>Sordariomycetes</taxon>
        <taxon>Hypocreomycetidae</taxon>
        <taxon>Hypocreales</taxon>
        <taxon>Cordycipitaceae</taxon>
        <taxon>Lecanicillium</taxon>
    </lineage>
</organism>
<comment type="caution">
    <text evidence="1">The sequence shown here is derived from an EMBL/GenBank/DDBJ whole genome shotgun (WGS) entry which is preliminary data.</text>
</comment>
<dbReference type="EMBL" id="JANAKD010000754">
    <property type="protein sequence ID" value="KAJ3489095.1"/>
    <property type="molecule type" value="Genomic_DNA"/>
</dbReference>